<dbReference type="AlphaFoldDB" id="A0A0B9ACE2"/>
<dbReference type="STRING" id="48936.NJ75_01823"/>
<keyword evidence="2" id="KW-1185">Reference proteome</keyword>
<sequence length="92" mass="10068">MYDAPDGGQASYDILLEATPAGDRLARSLVIPVGKYALSIPDPEHGAWTTWRDISPPDTGWNTRFLIGQRELQGNEVQDVVRFAPSRTSSPA</sequence>
<dbReference type="EMBL" id="JRVC01000007">
    <property type="protein sequence ID" value="KHS46987.1"/>
    <property type="molecule type" value="Genomic_DNA"/>
</dbReference>
<evidence type="ECO:0000313" key="2">
    <source>
        <dbReference type="Proteomes" id="UP000031338"/>
    </source>
</evidence>
<evidence type="ECO:0008006" key="3">
    <source>
        <dbReference type="Google" id="ProtNLM"/>
    </source>
</evidence>
<protein>
    <recommendedName>
        <fullName evidence="3">DUF1214 domain-containing protein</fullName>
    </recommendedName>
</protein>
<proteinExistence type="predicted"/>
<dbReference type="Proteomes" id="UP000031338">
    <property type="component" value="Unassembled WGS sequence"/>
</dbReference>
<reference evidence="1 2" key="1">
    <citation type="submission" date="2014-10" db="EMBL/GenBank/DDBJ databases">
        <title>Draft genome sequence of Novosphingobium subterraneum DSM 12447.</title>
        <authorList>
            <person name="Gan H.M."/>
            <person name="Gan H.Y."/>
            <person name="Savka M.A."/>
        </authorList>
    </citation>
    <scope>NUCLEOTIDE SEQUENCE [LARGE SCALE GENOMIC DNA]</scope>
    <source>
        <strain evidence="1 2">DSM 12447</strain>
    </source>
</reference>
<gene>
    <name evidence="1" type="ORF">NJ75_01823</name>
</gene>
<evidence type="ECO:0000313" key="1">
    <source>
        <dbReference type="EMBL" id="KHS46987.1"/>
    </source>
</evidence>
<organism evidence="1 2">
    <name type="scientific">Novosphingobium subterraneum</name>
    <dbReference type="NCBI Taxonomy" id="48936"/>
    <lineage>
        <taxon>Bacteria</taxon>
        <taxon>Pseudomonadati</taxon>
        <taxon>Pseudomonadota</taxon>
        <taxon>Alphaproteobacteria</taxon>
        <taxon>Sphingomonadales</taxon>
        <taxon>Sphingomonadaceae</taxon>
        <taxon>Novosphingobium</taxon>
    </lineage>
</organism>
<comment type="caution">
    <text evidence="1">The sequence shown here is derived from an EMBL/GenBank/DDBJ whole genome shotgun (WGS) entry which is preliminary data.</text>
</comment>
<name>A0A0B9ACE2_9SPHN</name>
<accession>A0A0B9ACE2</accession>